<evidence type="ECO:0000256" key="3">
    <source>
        <dbReference type="ARBA" id="ARBA00022989"/>
    </source>
</evidence>
<feature type="domain" description="ABC transmembrane type-1" evidence="6">
    <location>
        <begin position="26"/>
        <end position="222"/>
    </location>
</feature>
<accession>A0A1T1HCW7</accession>
<dbReference type="InterPro" id="IPR049783">
    <property type="entry name" value="ABC_perm_TupB-like"/>
</dbReference>
<dbReference type="PANTHER" id="PTHR43632">
    <property type="entry name" value="PERMEASE COMPONENT OF TUNGSTATE ABC TRANSPORTER"/>
    <property type="match status" value="1"/>
</dbReference>
<keyword evidence="2 5" id="KW-0812">Transmembrane</keyword>
<evidence type="ECO:0000256" key="5">
    <source>
        <dbReference type="RuleBase" id="RU363032"/>
    </source>
</evidence>
<evidence type="ECO:0000256" key="1">
    <source>
        <dbReference type="ARBA" id="ARBA00004651"/>
    </source>
</evidence>
<dbReference type="Gene3D" id="1.10.3720.10">
    <property type="entry name" value="MetI-like"/>
    <property type="match status" value="1"/>
</dbReference>
<dbReference type="RefSeq" id="WP_078319014.1">
    <property type="nucleotide sequence ID" value="NZ_FXTS01000002.1"/>
</dbReference>
<evidence type="ECO:0000259" key="6">
    <source>
        <dbReference type="PROSITE" id="PS50928"/>
    </source>
</evidence>
<dbReference type="InterPro" id="IPR000515">
    <property type="entry name" value="MetI-like"/>
</dbReference>
<dbReference type="InterPro" id="IPR035906">
    <property type="entry name" value="MetI-like_sf"/>
</dbReference>
<feature type="transmembrane region" description="Helical" evidence="5">
    <location>
        <begin position="104"/>
        <end position="123"/>
    </location>
</feature>
<dbReference type="GO" id="GO:0055085">
    <property type="term" value="P:transmembrane transport"/>
    <property type="evidence" value="ECO:0007669"/>
    <property type="project" value="InterPro"/>
</dbReference>
<comment type="caution">
    <text evidence="7">The sequence shown here is derived from an EMBL/GenBank/DDBJ whole genome shotgun (WGS) entry which is preliminary data.</text>
</comment>
<dbReference type="CDD" id="cd06261">
    <property type="entry name" value="TM_PBP2"/>
    <property type="match status" value="1"/>
</dbReference>
<dbReference type="EMBL" id="MTSD02000002">
    <property type="protein sequence ID" value="OOV87675.1"/>
    <property type="molecule type" value="Genomic_DNA"/>
</dbReference>
<organism evidence="7 8">
    <name type="scientific">Oceanospirillum linum</name>
    <dbReference type="NCBI Taxonomy" id="966"/>
    <lineage>
        <taxon>Bacteria</taxon>
        <taxon>Pseudomonadati</taxon>
        <taxon>Pseudomonadota</taxon>
        <taxon>Gammaproteobacteria</taxon>
        <taxon>Oceanospirillales</taxon>
        <taxon>Oceanospirillaceae</taxon>
        <taxon>Oceanospirillum</taxon>
    </lineage>
</organism>
<gene>
    <name evidence="7" type="ORF">BTA35_0206545</name>
</gene>
<dbReference type="AlphaFoldDB" id="A0A1T1HCW7"/>
<feature type="transmembrane region" description="Helical" evidence="5">
    <location>
        <begin position="204"/>
        <end position="225"/>
    </location>
</feature>
<reference evidence="7" key="1">
    <citation type="submission" date="2017-02" db="EMBL/GenBank/DDBJ databases">
        <title>Draft Genome Sequence of the Salt Water Bacterium Oceanospirillum linum ATCC 11336.</title>
        <authorList>
            <person name="Trachtenberg A.M."/>
            <person name="Carney J.G."/>
            <person name="Linnane J.D."/>
            <person name="Rheaume B.A."/>
            <person name="Pitts N.L."/>
            <person name="Mykles D.L."/>
            <person name="Maclea K.S."/>
        </authorList>
    </citation>
    <scope>NUCLEOTIDE SEQUENCE [LARGE SCALE GENOMIC DNA]</scope>
    <source>
        <strain evidence="7">ATCC 11336</strain>
    </source>
</reference>
<feature type="transmembrane region" description="Helical" evidence="5">
    <location>
        <begin position="61"/>
        <end position="84"/>
    </location>
</feature>
<keyword evidence="3 5" id="KW-1133">Transmembrane helix</keyword>
<dbReference type="GO" id="GO:0005886">
    <property type="term" value="C:plasma membrane"/>
    <property type="evidence" value="ECO:0007669"/>
    <property type="project" value="UniProtKB-SubCell"/>
</dbReference>
<keyword evidence="5" id="KW-0813">Transport</keyword>
<keyword evidence="4 5" id="KW-0472">Membrane</keyword>
<evidence type="ECO:0000256" key="2">
    <source>
        <dbReference type="ARBA" id="ARBA00022692"/>
    </source>
</evidence>
<comment type="similarity">
    <text evidence="5">Belongs to the binding-protein-dependent transport system permease family.</text>
</comment>
<protein>
    <submittedName>
        <fullName evidence="7">ABC transporter permease</fullName>
    </submittedName>
</protein>
<evidence type="ECO:0000256" key="4">
    <source>
        <dbReference type="ARBA" id="ARBA00023136"/>
    </source>
</evidence>
<dbReference type="Pfam" id="PF00528">
    <property type="entry name" value="BPD_transp_1"/>
    <property type="match status" value="1"/>
</dbReference>
<name>A0A1T1HCW7_OCELI</name>
<proteinExistence type="inferred from homology"/>
<dbReference type="NCBIfam" id="NF038017">
    <property type="entry name" value="ABC_perm1"/>
    <property type="match status" value="1"/>
</dbReference>
<evidence type="ECO:0000313" key="7">
    <source>
        <dbReference type="EMBL" id="OOV87675.1"/>
    </source>
</evidence>
<dbReference type="SUPFAM" id="SSF161098">
    <property type="entry name" value="MetI-like"/>
    <property type="match status" value="1"/>
</dbReference>
<dbReference type="PROSITE" id="PS50928">
    <property type="entry name" value="ABC_TM1"/>
    <property type="match status" value="1"/>
</dbReference>
<dbReference type="PANTHER" id="PTHR43632:SF1">
    <property type="entry name" value="PERMEASE COMPONENT OF TUNGSTATE ABC TRANSPORTER"/>
    <property type="match status" value="1"/>
</dbReference>
<dbReference type="STRING" id="966.BTA35_0206545"/>
<keyword evidence="8" id="KW-1185">Reference proteome</keyword>
<sequence length="234" mass="25341">MASLTETFVAAVELLVSGDDALWAIIGVSFRVSFSALVLAIVPATLIGFALAYWRFPGRWLLLSLTHTLMAVPTVVVGLILFMLLSRAGPLGDWRLLFTQDAMIIGQFLLCMPLLVSMSHSAFQGADKRAWETAKMLGASPFRCLWVLMLEVRYALYACFIAAFARIIAEVGCAMMVGGNILNYTRSITTAIALETLKGEYAQGVALGLVLFILAMVLNVGMGLLRGKGQLASR</sequence>
<feature type="transmembrane region" description="Helical" evidence="5">
    <location>
        <begin position="21"/>
        <end position="54"/>
    </location>
</feature>
<dbReference type="Proteomes" id="UP000190064">
    <property type="component" value="Unassembled WGS sequence"/>
</dbReference>
<feature type="transmembrane region" description="Helical" evidence="5">
    <location>
        <begin position="144"/>
        <end position="169"/>
    </location>
</feature>
<evidence type="ECO:0000313" key="8">
    <source>
        <dbReference type="Proteomes" id="UP000190064"/>
    </source>
</evidence>
<comment type="subcellular location">
    <subcellularLocation>
        <location evidence="1 5">Cell membrane</location>
        <topology evidence="1 5">Multi-pass membrane protein</topology>
    </subcellularLocation>
</comment>